<feature type="region of interest" description="Disordered" evidence="2">
    <location>
        <begin position="379"/>
        <end position="427"/>
    </location>
</feature>
<dbReference type="GO" id="GO:0005096">
    <property type="term" value="F:GTPase activator activity"/>
    <property type="evidence" value="ECO:0007669"/>
    <property type="project" value="UniProtKB-KW"/>
</dbReference>
<evidence type="ECO:0000259" key="3">
    <source>
        <dbReference type="PROSITE" id="PS50086"/>
    </source>
</evidence>
<name>A0AAD9NKJ0_RIDPI</name>
<feature type="region of interest" description="Disordered" evidence="2">
    <location>
        <begin position="293"/>
        <end position="322"/>
    </location>
</feature>
<comment type="caution">
    <text evidence="4">The sequence shown here is derived from an EMBL/GenBank/DDBJ whole genome shotgun (WGS) entry which is preliminary data.</text>
</comment>
<keyword evidence="5" id="KW-1185">Reference proteome</keyword>
<proteinExistence type="predicted"/>
<evidence type="ECO:0000313" key="5">
    <source>
        <dbReference type="Proteomes" id="UP001209878"/>
    </source>
</evidence>
<dbReference type="Gene3D" id="1.10.472.80">
    <property type="entry name" value="Ypt/Rab-GAP domain of gyp1p, domain 3"/>
    <property type="match status" value="1"/>
</dbReference>
<sequence length="907" mass="101020">MASPLISFTGFFKKASTLLGFSTPEKPSPLDGEIIYCKNNVCVHPPAALSANLEHHPGYLNVRSQDDQVLGSTLILTWIPNSALKQNPRSIENSPMHARPSPRRSPRQEYAGRSTPTPSADDGAGDADQLFCQRKVRLSSPSDEVIRNSATEAPDKFIVKENNLKDQHNMVGKVSVGKHVNDLHSNVVGGDVGKSNNLAGNVLSPGVASETSLSSESESPSTETQLNMLLGNNLKSVGAAKTLVQQCRIGKQRLSSGHSVASVEMDGDSLTVVTEDASDSAFDTAEDNNSVVSSKCTKQTNVVESDSPGASSDSTYPSPTGEHYNKMLQELVAANSKSVNESVNLQHPASSTVSRQSVERLKDSLDLKLLSINVVDKDVVPSSLHSPGGDSSSSGSTSGPDSCPPSPITPPPYRLVTESGDAAGNSPQMTCIENMSFPASSVTYGGSNEGVVHKSAREQVCGVFSVDLGQMRSLRIFYCEDDPTSGQLVIASRESQYKILHFHHGGLERLASVFEDWTFLAQPKHKKKSESDASCRQFTVIRPYLPDGHSHPEEGAYEMVDEDTWRRHTNERGQILDDYQLRKAIFFAGLNPSLRQEMWPFLLQYFPYNSTFEEREQIRNDMYIEYQNIRKLRDNMKEEDQKEFWRTVQCTIEKDVVRTDRSHPYFKGDDNPNIEVLKNILLNYATAHPHYGYTQGMSDLLAPVLIEVQNEVDAYWCFVGLMQKTIFVTSPKDIDMDKQLTYLRELLRMMLPRFHQHLRKVQDGMELLFCHRWILLCFKREFPEADTLRMWEACWAHYQTDYFHLFIAVALIAVYGEDIVQQDLPADETLLHFSSLSMHMNVHVILKKARGLLHQFRTLPKIPCTLEGLCTRCGAGMWDSGHVPTVECVGNHPNDLCPYGGKVPASR</sequence>
<dbReference type="Pfam" id="PF00566">
    <property type="entry name" value="RabGAP-TBC"/>
    <property type="match status" value="1"/>
</dbReference>
<dbReference type="GO" id="GO:0005769">
    <property type="term" value="C:early endosome"/>
    <property type="evidence" value="ECO:0007669"/>
    <property type="project" value="TreeGrafter"/>
</dbReference>
<feature type="compositionally biased region" description="Low complexity" evidence="2">
    <location>
        <begin position="381"/>
        <end position="401"/>
    </location>
</feature>
<accession>A0AAD9NKJ0</accession>
<dbReference type="Gene3D" id="1.10.8.270">
    <property type="entry name" value="putative rabgap domain of human tbc1 domain family member 14 like domains"/>
    <property type="match status" value="1"/>
</dbReference>
<gene>
    <name evidence="4" type="ORF">NP493_875g00014</name>
</gene>
<dbReference type="InterPro" id="IPR035969">
    <property type="entry name" value="Rab-GAP_TBC_sf"/>
</dbReference>
<dbReference type="SUPFAM" id="SSF47923">
    <property type="entry name" value="Ypt/Rab-GAP domain of gyp1p"/>
    <property type="match status" value="2"/>
</dbReference>
<dbReference type="FunFam" id="1.10.8.270:FF:000017">
    <property type="entry name" value="TBC1 domain family member 16"/>
    <property type="match status" value="1"/>
</dbReference>
<keyword evidence="1" id="KW-0343">GTPase activation</keyword>
<dbReference type="PROSITE" id="PS50086">
    <property type="entry name" value="TBC_RABGAP"/>
    <property type="match status" value="1"/>
</dbReference>
<dbReference type="InterPro" id="IPR000195">
    <property type="entry name" value="Rab-GAP-TBC_dom"/>
</dbReference>
<feature type="domain" description="Rab-GAP TBC" evidence="3">
    <location>
        <begin position="589"/>
        <end position="798"/>
    </location>
</feature>
<evidence type="ECO:0000256" key="2">
    <source>
        <dbReference type="SAM" id="MobiDB-lite"/>
    </source>
</evidence>
<feature type="compositionally biased region" description="Pro residues" evidence="2">
    <location>
        <begin position="402"/>
        <end position="413"/>
    </location>
</feature>
<protein>
    <recommendedName>
        <fullName evidence="3">Rab-GAP TBC domain-containing protein</fullName>
    </recommendedName>
</protein>
<dbReference type="EMBL" id="JAODUO010000875">
    <property type="protein sequence ID" value="KAK2173440.1"/>
    <property type="molecule type" value="Genomic_DNA"/>
</dbReference>
<dbReference type="PANTHER" id="PTHR22957">
    <property type="entry name" value="TBC1 DOMAIN FAMILY MEMBER GTPASE-ACTIVATING PROTEIN"/>
    <property type="match status" value="1"/>
</dbReference>
<feature type="compositionally biased region" description="Polar residues" evidence="2">
    <location>
        <begin position="293"/>
        <end position="318"/>
    </location>
</feature>
<dbReference type="FunFam" id="1.10.472.80:FF:000020">
    <property type="entry name" value="TBC1 domain family, member 16"/>
    <property type="match status" value="1"/>
</dbReference>
<organism evidence="4 5">
    <name type="scientific">Ridgeia piscesae</name>
    <name type="common">Tubeworm</name>
    <dbReference type="NCBI Taxonomy" id="27915"/>
    <lineage>
        <taxon>Eukaryota</taxon>
        <taxon>Metazoa</taxon>
        <taxon>Spiralia</taxon>
        <taxon>Lophotrochozoa</taxon>
        <taxon>Annelida</taxon>
        <taxon>Polychaeta</taxon>
        <taxon>Sedentaria</taxon>
        <taxon>Canalipalpata</taxon>
        <taxon>Sabellida</taxon>
        <taxon>Siboglinidae</taxon>
        <taxon>Ridgeia</taxon>
    </lineage>
</organism>
<dbReference type="PANTHER" id="PTHR22957:SF547">
    <property type="entry name" value="TBC1 DOMAIN FAMILY MEMBER 16"/>
    <property type="match status" value="1"/>
</dbReference>
<evidence type="ECO:0000313" key="4">
    <source>
        <dbReference type="EMBL" id="KAK2173440.1"/>
    </source>
</evidence>
<feature type="region of interest" description="Disordered" evidence="2">
    <location>
        <begin position="86"/>
        <end position="126"/>
    </location>
</feature>
<reference evidence="4" key="1">
    <citation type="journal article" date="2023" name="Mol. Biol. Evol.">
        <title>Third-Generation Sequencing Reveals the Adaptive Role of the Epigenome in Three Deep-Sea Polychaetes.</title>
        <authorList>
            <person name="Perez M."/>
            <person name="Aroh O."/>
            <person name="Sun Y."/>
            <person name="Lan Y."/>
            <person name="Juniper S.K."/>
            <person name="Young C.R."/>
            <person name="Angers B."/>
            <person name="Qian P.Y."/>
        </authorList>
    </citation>
    <scope>NUCLEOTIDE SEQUENCE</scope>
    <source>
        <strain evidence="4">R07B-5</strain>
    </source>
</reference>
<dbReference type="Gene3D" id="2.30.29.230">
    <property type="match status" value="1"/>
</dbReference>
<dbReference type="Proteomes" id="UP001209878">
    <property type="component" value="Unassembled WGS sequence"/>
</dbReference>
<dbReference type="AlphaFoldDB" id="A0AAD9NKJ0"/>
<evidence type="ECO:0000256" key="1">
    <source>
        <dbReference type="ARBA" id="ARBA00022468"/>
    </source>
</evidence>
<dbReference type="SMART" id="SM00164">
    <property type="entry name" value="TBC"/>
    <property type="match status" value="1"/>
</dbReference>